<dbReference type="InterPro" id="IPR037152">
    <property type="entry name" value="L-asparaginase_N_sf"/>
</dbReference>
<gene>
    <name evidence="4" type="ORF">PANT1444_LOCUS7060</name>
</gene>
<feature type="binding site" evidence="2">
    <location>
        <position position="103"/>
    </location>
    <ligand>
        <name>substrate</name>
    </ligand>
</feature>
<dbReference type="Gene3D" id="3.40.50.1170">
    <property type="entry name" value="L-asparaginase, N-terminal domain"/>
    <property type="match status" value="1"/>
</dbReference>
<dbReference type="AlphaFoldDB" id="A0A7S0EGA6"/>
<name>A0A7S0EGA6_9EUKA</name>
<reference evidence="4" key="1">
    <citation type="submission" date="2021-01" db="EMBL/GenBank/DDBJ databases">
        <authorList>
            <person name="Corre E."/>
            <person name="Pelletier E."/>
            <person name="Niang G."/>
            <person name="Scheremetjew M."/>
            <person name="Finn R."/>
            <person name="Kale V."/>
            <person name="Holt S."/>
            <person name="Cochrane G."/>
            <person name="Meng A."/>
            <person name="Brown T."/>
            <person name="Cohen L."/>
        </authorList>
    </citation>
    <scope>NUCLEOTIDE SEQUENCE</scope>
    <source>
        <strain evidence="4">CCMP1374</strain>
    </source>
</reference>
<feature type="binding site" evidence="2">
    <location>
        <begin position="133"/>
        <end position="134"/>
    </location>
    <ligand>
        <name>substrate</name>
    </ligand>
</feature>
<dbReference type="PIRSF" id="PIRSF500176">
    <property type="entry name" value="L_ASNase"/>
    <property type="match status" value="1"/>
</dbReference>
<sequence>MALAQALAHERRLEHMALAHVGDVASEAAAAQPLITAAQPSTMAAQPGITVIAMGGTIDKDYPRSAGGYAFEIDEPAAGRVLSELPPNVSIEHVIVSVCRKDSTEIDAADRQALCDAVAKVPPGGRVVVTHGTDTLVESAQALERSGAAHGKAVVFTGAMRPERFRQSDAAFNLGGAVAATSLIPTGTVAVCMGGAVVDSRFCRRDEQSHRFVDTRWGP</sequence>
<dbReference type="PIRSF" id="PIRSF001220">
    <property type="entry name" value="L-ASNase_gatD"/>
    <property type="match status" value="1"/>
</dbReference>
<dbReference type="SUPFAM" id="SSF53774">
    <property type="entry name" value="Glutaminase/Asparaginase"/>
    <property type="match status" value="1"/>
</dbReference>
<protein>
    <recommendedName>
        <fullName evidence="3">L-asparaginase N-terminal domain-containing protein</fullName>
    </recommendedName>
</protein>
<feature type="domain" description="L-asparaginase N-terminal" evidence="3">
    <location>
        <begin position="49"/>
        <end position="205"/>
    </location>
</feature>
<proteinExistence type="predicted"/>
<organism evidence="4">
    <name type="scientific">Phaeocystis antarctica</name>
    <dbReference type="NCBI Taxonomy" id="33657"/>
    <lineage>
        <taxon>Eukaryota</taxon>
        <taxon>Haptista</taxon>
        <taxon>Haptophyta</taxon>
        <taxon>Prymnesiophyceae</taxon>
        <taxon>Phaeocystales</taxon>
        <taxon>Phaeocystaceae</taxon>
        <taxon>Phaeocystis</taxon>
    </lineage>
</organism>
<dbReference type="PANTHER" id="PTHR11707:SF28">
    <property type="entry name" value="60 KDA LYSOPHOSPHOLIPASE"/>
    <property type="match status" value="1"/>
</dbReference>
<evidence type="ECO:0000313" key="4">
    <source>
        <dbReference type="EMBL" id="CAD8481377.1"/>
    </source>
</evidence>
<dbReference type="PRINTS" id="PR00139">
    <property type="entry name" value="ASNGLNASE"/>
</dbReference>
<evidence type="ECO:0000259" key="3">
    <source>
        <dbReference type="Pfam" id="PF00710"/>
    </source>
</evidence>
<dbReference type="GO" id="GO:0004067">
    <property type="term" value="F:asparaginase activity"/>
    <property type="evidence" value="ECO:0007669"/>
    <property type="project" value="UniProtKB-UniRule"/>
</dbReference>
<feature type="active site" description="O-isoaspartyl threonine intermediate" evidence="1">
    <location>
        <position position="57"/>
    </location>
</feature>
<dbReference type="InterPro" id="IPR006034">
    <property type="entry name" value="Asparaginase/glutaminase-like"/>
</dbReference>
<evidence type="ECO:0000256" key="1">
    <source>
        <dbReference type="PIRSR" id="PIRSR001220-1"/>
    </source>
</evidence>
<evidence type="ECO:0000256" key="2">
    <source>
        <dbReference type="PIRSR" id="PIRSR001220-2"/>
    </source>
</evidence>
<dbReference type="InterPro" id="IPR027474">
    <property type="entry name" value="L-asparaginase_N"/>
</dbReference>
<dbReference type="PANTHER" id="PTHR11707">
    <property type="entry name" value="L-ASPARAGINASE"/>
    <property type="match status" value="1"/>
</dbReference>
<dbReference type="Pfam" id="PF00710">
    <property type="entry name" value="Asparaginase"/>
    <property type="match status" value="1"/>
</dbReference>
<accession>A0A7S0EGA6</accession>
<dbReference type="InterPro" id="IPR036152">
    <property type="entry name" value="Asp/glu_Ase-like_sf"/>
</dbReference>
<dbReference type="EMBL" id="HBEP01012477">
    <property type="protein sequence ID" value="CAD8481377.1"/>
    <property type="molecule type" value="Transcribed_RNA"/>
</dbReference>
<dbReference type="PROSITE" id="PS51732">
    <property type="entry name" value="ASN_GLN_ASE_3"/>
    <property type="match status" value="1"/>
</dbReference>